<name>A0A5M3XZI7_9ACTN</name>
<dbReference type="Pfam" id="PF01970">
    <property type="entry name" value="TctA"/>
    <property type="match status" value="1"/>
</dbReference>
<feature type="transmembrane region" description="Helical" evidence="1">
    <location>
        <begin position="166"/>
        <end position="188"/>
    </location>
</feature>
<evidence type="ECO:0000313" key="3">
    <source>
        <dbReference type="EMBL" id="GES26336.1"/>
    </source>
</evidence>
<keyword evidence="1" id="KW-1133">Transmembrane helix</keyword>
<dbReference type="PANTHER" id="PTHR35342">
    <property type="entry name" value="TRICARBOXYLIC TRANSPORT PROTEIN"/>
    <property type="match status" value="1"/>
</dbReference>
<dbReference type="InterPro" id="IPR002823">
    <property type="entry name" value="DUF112_TM"/>
</dbReference>
<organism evidence="3 4">
    <name type="scientific">Acrocarpospora pleiomorpha</name>
    <dbReference type="NCBI Taxonomy" id="90975"/>
    <lineage>
        <taxon>Bacteria</taxon>
        <taxon>Bacillati</taxon>
        <taxon>Actinomycetota</taxon>
        <taxon>Actinomycetes</taxon>
        <taxon>Streptosporangiales</taxon>
        <taxon>Streptosporangiaceae</taxon>
        <taxon>Acrocarpospora</taxon>
    </lineage>
</organism>
<feature type="transmembrane region" description="Helical" evidence="1">
    <location>
        <begin position="200"/>
        <end position="220"/>
    </location>
</feature>
<dbReference type="RefSeq" id="WP_218038859.1">
    <property type="nucleotide sequence ID" value="NZ_BAAAHM010000047.1"/>
</dbReference>
<comment type="caution">
    <text evidence="3">The sequence shown here is derived from an EMBL/GenBank/DDBJ whole genome shotgun (WGS) entry which is preliminary data.</text>
</comment>
<accession>A0A5M3XZI7</accession>
<feature type="transmembrane region" description="Helical" evidence="1">
    <location>
        <begin position="254"/>
        <end position="277"/>
    </location>
</feature>
<evidence type="ECO:0000256" key="1">
    <source>
        <dbReference type="SAM" id="Phobius"/>
    </source>
</evidence>
<protein>
    <recommendedName>
        <fullName evidence="2">DUF112 domain-containing protein</fullName>
    </recommendedName>
</protein>
<keyword evidence="4" id="KW-1185">Reference proteome</keyword>
<feature type="transmembrane region" description="Helical" evidence="1">
    <location>
        <begin position="459"/>
        <end position="481"/>
    </location>
</feature>
<dbReference type="AlphaFoldDB" id="A0A5M3XZI7"/>
<proteinExistence type="predicted"/>
<dbReference type="EMBL" id="BLAF01000084">
    <property type="protein sequence ID" value="GES26336.1"/>
    <property type="molecule type" value="Genomic_DNA"/>
</dbReference>
<feature type="transmembrane region" description="Helical" evidence="1">
    <location>
        <begin position="135"/>
        <end position="160"/>
    </location>
</feature>
<reference evidence="3 4" key="1">
    <citation type="submission" date="2019-10" db="EMBL/GenBank/DDBJ databases">
        <title>Whole genome shotgun sequence of Acrocarpospora pleiomorpha NBRC 16267.</title>
        <authorList>
            <person name="Ichikawa N."/>
            <person name="Kimura A."/>
            <person name="Kitahashi Y."/>
            <person name="Komaki H."/>
            <person name="Oguchi A."/>
        </authorList>
    </citation>
    <scope>NUCLEOTIDE SEQUENCE [LARGE SCALE GENOMIC DNA]</scope>
    <source>
        <strain evidence="3 4">NBRC 16267</strain>
    </source>
</reference>
<dbReference type="Proteomes" id="UP000377595">
    <property type="component" value="Unassembled WGS sequence"/>
</dbReference>
<feature type="transmembrane region" description="Helical" evidence="1">
    <location>
        <begin position="314"/>
        <end position="338"/>
    </location>
</feature>
<evidence type="ECO:0000259" key="2">
    <source>
        <dbReference type="Pfam" id="PF01970"/>
    </source>
</evidence>
<sequence>MFDQLLQGFGTILTPQNLAFALLGCVLGMLVGVLPGFGPAAATALLLPVTLTLPAVTAIIMLAAILYGAAYGGTITAVLINVPGETSSVATTLDGYQMAQQGRAGPALAIAAIGSFVGGLVGVLGFVVAAPLSRFALAFGPAEFFALTLLGLTLVIGLASGSTLKALIAASLGLLLGVVGLDPLNGVARFTFGSQQILDGLNLVPVIMGLFGLSELLLSIERSVASAAAIKVGKVLPTRDDLRRSALPIARGSVVGFATGLLPGSPGAVAAFGSYVLEKRLSRHPERFGHGAVEGVAAPESANNANAVSGMIPLFTLGIPTSATMAVMMGAFIINGLVPGPLLFRDHPDVAWGIIASMVVGNVILLALNLPLVRIWITCLRIPYPTLYVLVVGFMLVGAYTLDGSVFNVVVMVAAGILGYVLRKIDIPLAPVALTLVLGPLMERSLSNALQISRGSPSIFLDSSIAMTLLVATVMVLALATMKTPLRTLARAVAARTRQGPSTDTSPKA</sequence>
<feature type="domain" description="DUF112" evidence="2">
    <location>
        <begin position="18"/>
        <end position="432"/>
    </location>
</feature>
<keyword evidence="1" id="KW-0812">Transmembrane</keyword>
<dbReference type="PANTHER" id="PTHR35342:SF5">
    <property type="entry name" value="TRICARBOXYLIC TRANSPORT PROTEIN"/>
    <property type="match status" value="1"/>
</dbReference>
<feature type="transmembrane region" description="Helical" evidence="1">
    <location>
        <begin position="350"/>
        <end position="370"/>
    </location>
</feature>
<keyword evidence="1" id="KW-0472">Membrane</keyword>
<feature type="transmembrane region" description="Helical" evidence="1">
    <location>
        <begin position="20"/>
        <end position="47"/>
    </location>
</feature>
<evidence type="ECO:0000313" key="4">
    <source>
        <dbReference type="Proteomes" id="UP000377595"/>
    </source>
</evidence>
<gene>
    <name evidence="3" type="ORF">Aple_092350</name>
</gene>
<feature type="transmembrane region" description="Helical" evidence="1">
    <location>
        <begin position="382"/>
        <end position="400"/>
    </location>
</feature>
<feature type="transmembrane region" description="Helical" evidence="1">
    <location>
        <begin position="104"/>
        <end position="128"/>
    </location>
</feature>